<evidence type="ECO:0000313" key="3">
    <source>
        <dbReference type="EMBL" id="MBY8917417.1"/>
    </source>
</evidence>
<sequence>MTLEISHRNQTLPPVNMLWIGGALGPIEIMSALSFLEAGHKVVLHSYDHVKNTPSGVEEANAEKVVPRQRISELRHHKTGSFALASDYFRFKLQQQGLGVWADLDMICLRPITLLEDILFGKESNTHINGALLYARQGHPIVEEALAFFYRQGIPPWTRTRDAVRLRLAHRFLGKSISPATLPWGSFGPKAITYLAKKHDAFDLAAPSDVFYPINFREAPVLYDASRNLDEFCTERTKTVHLWNEVLRSAGLKSQRPPSASPLATLFRRFNV</sequence>
<dbReference type="InterPro" id="IPR051981">
    <property type="entry name" value="Glycosyltransf_32"/>
</dbReference>
<protein>
    <recommendedName>
        <fullName evidence="2">Alpha 1,4-glycosyltransferase domain-containing protein</fullName>
    </recommendedName>
</protein>
<evidence type="ECO:0000256" key="1">
    <source>
        <dbReference type="ARBA" id="ARBA00022679"/>
    </source>
</evidence>
<dbReference type="PANTHER" id="PTHR12042">
    <property type="entry name" value="LACTOSYLCERAMIDE 4-ALPHA-GALACTOSYLTRANSFERASE ALPHA- 1,4-GALACTOSYLTRANSFERASE"/>
    <property type="match status" value="1"/>
</dbReference>
<keyword evidence="1" id="KW-0808">Transferase</keyword>
<keyword evidence="4" id="KW-1185">Reference proteome</keyword>
<comment type="caution">
    <text evidence="3">The sequence shown here is derived from an EMBL/GenBank/DDBJ whole genome shotgun (WGS) entry which is preliminary data.</text>
</comment>
<evidence type="ECO:0000313" key="4">
    <source>
        <dbReference type="Proteomes" id="UP000777661"/>
    </source>
</evidence>
<dbReference type="RefSeq" id="WP_223005926.1">
    <property type="nucleotide sequence ID" value="NZ_JAHSQO010000004.1"/>
</dbReference>
<accession>A0ABS7R916</accession>
<gene>
    <name evidence="3" type="ORF">KVG22_12515</name>
</gene>
<organism evidence="3 4">
    <name type="scientific">Nitratireductor rhodophyticola</name>
    <dbReference type="NCBI Taxonomy" id="2854036"/>
    <lineage>
        <taxon>Bacteria</taxon>
        <taxon>Pseudomonadati</taxon>
        <taxon>Pseudomonadota</taxon>
        <taxon>Alphaproteobacteria</taxon>
        <taxon>Hyphomicrobiales</taxon>
        <taxon>Phyllobacteriaceae</taxon>
        <taxon>Nitratireductor</taxon>
    </lineage>
</organism>
<dbReference type="Gene3D" id="3.90.550.20">
    <property type="match status" value="1"/>
</dbReference>
<dbReference type="EMBL" id="JAHSQO010000004">
    <property type="protein sequence ID" value="MBY8917417.1"/>
    <property type="molecule type" value="Genomic_DNA"/>
</dbReference>
<feature type="domain" description="Alpha 1,4-glycosyltransferase" evidence="2">
    <location>
        <begin position="206"/>
        <end position="266"/>
    </location>
</feature>
<dbReference type="SUPFAM" id="SSF53448">
    <property type="entry name" value="Nucleotide-diphospho-sugar transferases"/>
    <property type="match status" value="1"/>
</dbReference>
<dbReference type="Pfam" id="PF04572">
    <property type="entry name" value="Gb3_synth"/>
    <property type="match status" value="1"/>
</dbReference>
<name>A0ABS7R916_9HYPH</name>
<dbReference type="Proteomes" id="UP000777661">
    <property type="component" value="Unassembled WGS sequence"/>
</dbReference>
<proteinExistence type="predicted"/>
<dbReference type="InterPro" id="IPR029044">
    <property type="entry name" value="Nucleotide-diphossugar_trans"/>
</dbReference>
<dbReference type="InterPro" id="IPR007652">
    <property type="entry name" value="A1-4-GlycosylTfrase_dom"/>
</dbReference>
<dbReference type="PANTHER" id="PTHR12042:SF21">
    <property type="entry name" value="ALPHA1,4-GALACTOSYLTRANSFERASE 1-RELATED"/>
    <property type="match status" value="1"/>
</dbReference>
<reference evidence="3 4" key="1">
    <citation type="submission" date="2021-06" db="EMBL/GenBank/DDBJ databases">
        <title>Nitratireductor porphyridii sp. nov., isolated from a small marine red alga, Porphyridium purpureum in South Korea.</title>
        <authorList>
            <person name="Kim K.H."/>
            <person name="Kristyanto S."/>
            <person name="Jeon C.O."/>
        </authorList>
    </citation>
    <scope>NUCLEOTIDE SEQUENCE [LARGE SCALE GENOMIC DNA]</scope>
    <source>
        <strain evidence="3 4">R6</strain>
    </source>
</reference>
<evidence type="ECO:0000259" key="2">
    <source>
        <dbReference type="Pfam" id="PF04572"/>
    </source>
</evidence>